<dbReference type="InterPro" id="IPR016035">
    <property type="entry name" value="Acyl_Trfase/lysoPLipase"/>
</dbReference>
<feature type="domain" description="PNPLA" evidence="5">
    <location>
        <begin position="5"/>
        <end position="163"/>
    </location>
</feature>
<accession>A0A0P0CN95</accession>
<gene>
    <name evidence="6" type="ORF">APS56_03620</name>
</gene>
<evidence type="ECO:0000313" key="6">
    <source>
        <dbReference type="EMBL" id="ALJ04283.1"/>
    </source>
</evidence>
<dbReference type="SUPFAM" id="SSF52151">
    <property type="entry name" value="FabD/lysophospholipase-like"/>
    <property type="match status" value="1"/>
</dbReference>
<evidence type="ECO:0000313" key="7">
    <source>
        <dbReference type="Proteomes" id="UP000057981"/>
    </source>
</evidence>
<evidence type="ECO:0000256" key="4">
    <source>
        <dbReference type="PROSITE-ProRule" id="PRU01161"/>
    </source>
</evidence>
<keyword evidence="2 4" id="KW-0442">Lipid degradation</keyword>
<dbReference type="Gene3D" id="3.40.1090.10">
    <property type="entry name" value="Cytosolic phospholipase A2 catalytic domain"/>
    <property type="match status" value="1"/>
</dbReference>
<name>A0A0P0CN95_9FLAO</name>
<dbReference type="GO" id="GO:0016787">
    <property type="term" value="F:hydrolase activity"/>
    <property type="evidence" value="ECO:0007669"/>
    <property type="project" value="UniProtKB-UniRule"/>
</dbReference>
<feature type="short sequence motif" description="DGA/G" evidence="4">
    <location>
        <begin position="150"/>
        <end position="152"/>
    </location>
</feature>
<dbReference type="CDD" id="cd07205">
    <property type="entry name" value="Pat_PNPLA6_PNPLA7_NTE1_like"/>
    <property type="match status" value="1"/>
</dbReference>
<protein>
    <submittedName>
        <fullName evidence="6">Patatin</fullName>
    </submittedName>
</protein>
<proteinExistence type="predicted"/>
<evidence type="ECO:0000259" key="5">
    <source>
        <dbReference type="PROSITE" id="PS51635"/>
    </source>
</evidence>
<reference evidence="6 7" key="1">
    <citation type="submission" date="2015-10" db="EMBL/GenBank/DDBJ databases">
        <authorList>
            <person name="Gilbert D.G."/>
        </authorList>
    </citation>
    <scope>NUCLEOTIDE SEQUENCE [LARGE SCALE GENOMIC DNA]</scope>
    <source>
        <strain evidence="7">HZ-22</strain>
    </source>
</reference>
<evidence type="ECO:0000256" key="2">
    <source>
        <dbReference type="ARBA" id="ARBA00022963"/>
    </source>
</evidence>
<feature type="active site" description="Nucleophile" evidence="4">
    <location>
        <position position="38"/>
    </location>
</feature>
<dbReference type="InterPro" id="IPR002641">
    <property type="entry name" value="PNPLA_dom"/>
</dbReference>
<feature type="active site" description="Proton acceptor" evidence="4">
    <location>
        <position position="150"/>
    </location>
</feature>
<dbReference type="PANTHER" id="PTHR14226:SF78">
    <property type="entry name" value="SLR0060 PROTEIN"/>
    <property type="match status" value="1"/>
</dbReference>
<keyword evidence="3 4" id="KW-0443">Lipid metabolism</keyword>
<evidence type="ECO:0000256" key="3">
    <source>
        <dbReference type="ARBA" id="ARBA00023098"/>
    </source>
</evidence>
<dbReference type="KEGG" id="ahz:APS56_03620"/>
<organism evidence="6 7">
    <name type="scientific">Pseudalgibacter alginicilyticus</name>
    <dbReference type="NCBI Taxonomy" id="1736674"/>
    <lineage>
        <taxon>Bacteria</taxon>
        <taxon>Pseudomonadati</taxon>
        <taxon>Bacteroidota</taxon>
        <taxon>Flavobacteriia</taxon>
        <taxon>Flavobacteriales</taxon>
        <taxon>Flavobacteriaceae</taxon>
        <taxon>Pseudalgibacter</taxon>
    </lineage>
</organism>
<keyword evidence="1 4" id="KW-0378">Hydrolase</keyword>
<dbReference type="Proteomes" id="UP000057981">
    <property type="component" value="Chromosome"/>
</dbReference>
<dbReference type="PATRIC" id="fig|1736674.3.peg.747"/>
<dbReference type="AlphaFoldDB" id="A0A0P0CN95"/>
<dbReference type="Pfam" id="PF01734">
    <property type="entry name" value="Patatin"/>
    <property type="match status" value="1"/>
</dbReference>
<dbReference type="PANTHER" id="PTHR14226">
    <property type="entry name" value="NEUROPATHY TARGET ESTERASE/SWISS CHEESE D.MELANOGASTER"/>
    <property type="match status" value="1"/>
</dbReference>
<sequence>MKIGLVLSGGGVRGAAHIGVIKALEEHGIYPTHVAGTSAGAIAGALYAYGYNWQDIFKFFKNVQILDIKKYALNKPGLIDSEKFYQDFKTYIKEDNFNVLKKFLIVTATDIINGHLETFHEGELIKPVLASAAFPGVFAPVKFKNSYYIDGGSLNNFPVDLLKPICDTIIGVNVNNFTTITIKDLKHSYNVVERAVKLKMAQEDREKINDCNLIISPPELSKYGTFDKKYLNDIFKIGYDATYQALINNQSFLTATTKN</sequence>
<dbReference type="EMBL" id="CP012898">
    <property type="protein sequence ID" value="ALJ04283.1"/>
    <property type="molecule type" value="Genomic_DNA"/>
</dbReference>
<dbReference type="InterPro" id="IPR050301">
    <property type="entry name" value="NTE"/>
</dbReference>
<feature type="short sequence motif" description="GXSXG" evidence="4">
    <location>
        <begin position="36"/>
        <end position="40"/>
    </location>
</feature>
<keyword evidence="7" id="KW-1185">Reference proteome</keyword>
<dbReference type="OrthoDB" id="9770965at2"/>
<feature type="short sequence motif" description="GXGXXG" evidence="4">
    <location>
        <begin position="9"/>
        <end position="14"/>
    </location>
</feature>
<dbReference type="GO" id="GO:0016042">
    <property type="term" value="P:lipid catabolic process"/>
    <property type="evidence" value="ECO:0007669"/>
    <property type="project" value="UniProtKB-UniRule"/>
</dbReference>
<dbReference type="RefSeq" id="WP_054724857.1">
    <property type="nucleotide sequence ID" value="NZ_CP012898.1"/>
</dbReference>
<dbReference type="PROSITE" id="PS51635">
    <property type="entry name" value="PNPLA"/>
    <property type="match status" value="1"/>
</dbReference>
<evidence type="ECO:0000256" key="1">
    <source>
        <dbReference type="ARBA" id="ARBA00022801"/>
    </source>
</evidence>